<dbReference type="InterPro" id="IPR051829">
    <property type="entry name" value="Multiheme_Cytochr_ET"/>
</dbReference>
<proteinExistence type="predicted"/>
<gene>
    <name evidence="3" type="ORF">MNBD_GAMMA17-75</name>
</gene>
<organism evidence="3">
    <name type="scientific">hydrothermal vent metagenome</name>
    <dbReference type="NCBI Taxonomy" id="652676"/>
    <lineage>
        <taxon>unclassified sequences</taxon>
        <taxon>metagenomes</taxon>
        <taxon>ecological metagenomes</taxon>
    </lineage>
</organism>
<sequence>MRGHFTGTLLILFAVVSMAESVYAARISDIANTKHNFSATVAPSETTRTAQAVSESQICAFCHTPHGATNEARTPLWNRTLSTATYAPYNSSSLDATDLGQPEGKSKLCLSCHDGTLALGSVNVLNRVELKKEGRDIPFQGTRPDGSIPDGHGESTGFTRRIGVDLTNDHPISFTFDSAQAMRDGELYNPEVELHIRERSPGNGPPFPQSQHTGVAGYLPLEDGQVECVTCHDPHIRSDDPNEGNIKFLRVNRLQRHAEPIDGQFNADNDIICISCHDKEGWVGSAHANRLAADETYQLPAGNLREFPRDTQVWQASCLNCHDPHTVEGSRRILREGTDGPTRIDPVTGGKFKQGGEHAIEEVCFACHSPDGDVLVGQGGIGFQVPDVKTDFVTPGNTHMPMQSADQRAGREVHSIGSGRDGVEGKTRGQDFVESPEMMGKGNLMNRHVECTDCHNPHRVAKNRMFNANNAIPDVEGTHPHTPTDIVASGLLMHTNLASGVLRGITGVEPVYGSAAFGSDPVSFTLKRGDPGTGGSTDIGAPHVTREYQVCLKCHSNYSYDTPPPLGLHGGSTAPGTNDMYEYTNQAMEYQAPRAHMGEQSSSPTPGWGPFVGVDGAGNSVDFEENNHRSWHPVMDRTGRTAAERQADPDVWRTPFNIAGALGEQTMYCTDCHGNNTASDTVIPNGGVNGEVWGPHGSQNNFLLKGPWNDETGRLALGGGNGLCFRCHDFDQYGRQSEANSTLIPPTPSALASGFKLASGSSVGCIDFKLTNLHLGHNKVSGTGVTRFRCTLCHIAVPHGWKNKVFLANLNDVGLEASLAPGTQVRYLGFAGKTSKPNGTGRYYAGPYYNGAALKVNTFSRSGAWIETGCGSSGSPGNGELGFGWMASADESCATLP</sequence>
<evidence type="ECO:0000256" key="1">
    <source>
        <dbReference type="ARBA" id="ARBA00022729"/>
    </source>
</evidence>
<dbReference type="EMBL" id="UOFQ01000095">
    <property type="protein sequence ID" value="VAW88380.1"/>
    <property type="molecule type" value="Genomic_DNA"/>
</dbReference>
<dbReference type="AlphaFoldDB" id="A0A3B0ZH21"/>
<feature type="region of interest" description="Disordered" evidence="2">
    <location>
        <begin position="136"/>
        <end position="155"/>
    </location>
</feature>
<dbReference type="PANTHER" id="PTHR35038">
    <property type="entry name" value="DISSIMILATORY SULFITE REDUCTASE SIRA"/>
    <property type="match status" value="1"/>
</dbReference>
<evidence type="ECO:0000256" key="2">
    <source>
        <dbReference type="SAM" id="MobiDB-lite"/>
    </source>
</evidence>
<dbReference type="InterPro" id="IPR036280">
    <property type="entry name" value="Multihaem_cyt_sf"/>
</dbReference>
<dbReference type="Gene3D" id="1.10.1130.10">
    <property type="entry name" value="Flavocytochrome C3, Chain A"/>
    <property type="match status" value="1"/>
</dbReference>
<dbReference type="SUPFAM" id="SSF48695">
    <property type="entry name" value="Multiheme cytochromes"/>
    <property type="match status" value="3"/>
</dbReference>
<protein>
    <submittedName>
        <fullName evidence="3">Cytochrome c family protein</fullName>
    </submittedName>
</protein>
<accession>A0A3B0ZH21</accession>
<name>A0A3B0ZH21_9ZZZZ</name>
<evidence type="ECO:0000313" key="3">
    <source>
        <dbReference type="EMBL" id="VAW88380.1"/>
    </source>
</evidence>
<reference evidence="3" key="1">
    <citation type="submission" date="2018-06" db="EMBL/GenBank/DDBJ databases">
        <authorList>
            <person name="Zhirakovskaya E."/>
        </authorList>
    </citation>
    <scope>NUCLEOTIDE SEQUENCE</scope>
</reference>
<dbReference type="PANTHER" id="PTHR35038:SF8">
    <property type="entry name" value="C-TYPE POLYHEME CYTOCHROME OMCC"/>
    <property type="match status" value="1"/>
</dbReference>
<keyword evidence="1" id="KW-0732">Signal</keyword>